<dbReference type="EMBL" id="GBXM01044189">
    <property type="protein sequence ID" value="JAH64388.1"/>
    <property type="molecule type" value="Transcribed_RNA"/>
</dbReference>
<name>A0A0E9UHE8_ANGAN</name>
<reference evidence="1" key="1">
    <citation type="submission" date="2014-11" db="EMBL/GenBank/DDBJ databases">
        <authorList>
            <person name="Amaro Gonzalez C."/>
        </authorList>
    </citation>
    <scope>NUCLEOTIDE SEQUENCE</scope>
</reference>
<sequence length="18" mass="1952">MISEGGWRQALTSSEGWG</sequence>
<evidence type="ECO:0000313" key="1">
    <source>
        <dbReference type="EMBL" id="JAH64388.1"/>
    </source>
</evidence>
<reference evidence="1" key="2">
    <citation type="journal article" date="2015" name="Fish Shellfish Immunol.">
        <title>Early steps in the European eel (Anguilla anguilla)-Vibrio vulnificus interaction in the gills: Role of the RtxA13 toxin.</title>
        <authorList>
            <person name="Callol A."/>
            <person name="Pajuelo D."/>
            <person name="Ebbesson L."/>
            <person name="Teles M."/>
            <person name="MacKenzie S."/>
            <person name="Amaro C."/>
        </authorList>
    </citation>
    <scope>NUCLEOTIDE SEQUENCE</scope>
</reference>
<accession>A0A0E9UHE8</accession>
<organism evidence="1">
    <name type="scientific">Anguilla anguilla</name>
    <name type="common">European freshwater eel</name>
    <name type="synonym">Muraena anguilla</name>
    <dbReference type="NCBI Taxonomy" id="7936"/>
    <lineage>
        <taxon>Eukaryota</taxon>
        <taxon>Metazoa</taxon>
        <taxon>Chordata</taxon>
        <taxon>Craniata</taxon>
        <taxon>Vertebrata</taxon>
        <taxon>Euteleostomi</taxon>
        <taxon>Actinopterygii</taxon>
        <taxon>Neopterygii</taxon>
        <taxon>Teleostei</taxon>
        <taxon>Anguilliformes</taxon>
        <taxon>Anguillidae</taxon>
        <taxon>Anguilla</taxon>
    </lineage>
</organism>
<proteinExistence type="predicted"/>
<protein>
    <submittedName>
        <fullName evidence="1">Uncharacterized protein</fullName>
    </submittedName>
</protein>
<dbReference type="AlphaFoldDB" id="A0A0E9UHE8"/>